<keyword evidence="3 7" id="KW-0732">Signal</keyword>
<feature type="signal peptide" evidence="7">
    <location>
        <begin position="1"/>
        <end position="19"/>
    </location>
</feature>
<dbReference type="PRINTS" id="PR00797">
    <property type="entry name" value="STREPTOPAIN"/>
</dbReference>
<gene>
    <name evidence="9" type="ORF">SAMN05216463_13511</name>
</gene>
<feature type="active site" description="Nucleophile" evidence="6">
    <location>
        <position position="179"/>
    </location>
</feature>
<dbReference type="SUPFAM" id="SSF54001">
    <property type="entry name" value="Cysteine proteinases"/>
    <property type="match status" value="1"/>
</dbReference>
<protein>
    <submittedName>
        <fullName evidence="9">Spi protease inhibitor</fullName>
    </submittedName>
</protein>
<dbReference type="Proteomes" id="UP000184130">
    <property type="component" value="Unassembled WGS sequence"/>
</dbReference>
<dbReference type="EMBL" id="FRBD01000035">
    <property type="protein sequence ID" value="SHL23243.1"/>
    <property type="molecule type" value="Genomic_DNA"/>
</dbReference>
<evidence type="ECO:0000313" key="9">
    <source>
        <dbReference type="EMBL" id="SHL23243.1"/>
    </source>
</evidence>
<evidence type="ECO:0000313" key="10">
    <source>
        <dbReference type="Proteomes" id="UP000184130"/>
    </source>
</evidence>
<dbReference type="OrthoDB" id="2235251at2"/>
<evidence type="ECO:0000256" key="4">
    <source>
        <dbReference type="ARBA" id="ARBA00022801"/>
    </source>
</evidence>
<organism evidence="9 10">
    <name type="scientific">Xylanibacter ruminicola</name>
    <name type="common">Prevotella ruminicola</name>
    <dbReference type="NCBI Taxonomy" id="839"/>
    <lineage>
        <taxon>Bacteria</taxon>
        <taxon>Pseudomonadati</taxon>
        <taxon>Bacteroidota</taxon>
        <taxon>Bacteroidia</taxon>
        <taxon>Bacteroidales</taxon>
        <taxon>Prevotellaceae</taxon>
        <taxon>Xylanibacter</taxon>
    </lineage>
</organism>
<dbReference type="InterPro" id="IPR025896">
    <property type="entry name" value="Spi_Prtas-inh"/>
</dbReference>
<keyword evidence="2" id="KW-0645">Protease</keyword>
<evidence type="ECO:0000256" key="1">
    <source>
        <dbReference type="ARBA" id="ARBA00009693"/>
    </source>
</evidence>
<name>A0A1M6YYQ1_XYLRU</name>
<evidence type="ECO:0000256" key="5">
    <source>
        <dbReference type="ARBA" id="ARBA00022807"/>
    </source>
</evidence>
<dbReference type="Pfam" id="PF01640">
    <property type="entry name" value="Peptidase_C10"/>
    <property type="match status" value="1"/>
</dbReference>
<sequence length="821" mass="90852">MKRQLLLLLLVLMTAGVWAQQISEEQARNRALKYLSNNAPAKTRGLNVGMDRKTVTAKTGAKSIYAFNLDGGGFVIASGDSRALPVLGYSATGSIDWDRMPDNMRAWLKSYDQAMATLGNTKEFTDGVSRHGQKTRAPREAIGPLLKTQWNQIEPYWNDTPPYDGANPDWKGQPSATGCVATAMAMVMNYYQWPKEACTEIPAYDFTTAHENVEKVWHIDALPPTTFDWDNMLDNYVTPEGIIGTPEQQKAVAKLMRYCGQGVRMKYSPVGSLSFNQLAAAALVKYFGYQNTAQDRHRICYSIDGWEDLIYSELVNGRPVLYGGESDAGGHGFVCDGYDGNGLFHINWGGGGIYDAYFSLSVLNLFDTPGAGAGSRGIGFSINQDAVIGIQPDKDGTCFKTVKHLAYLDPENPVSVAEPDSVRFCYYFLSDSYGNEEVSADHAIGTRADDGTLTPVFMGNPADSIVYNWSSNALLVKVDSTVFQPGEWMVLYPMVRFRNIPGCDWQMLASEEYRVIAGRTTGGQFYLVKEKPNLEITKAEFTKGPGRMGMGNDLTLTIRNKSERESTMPLYLVPSYFGKVNPADLTPETPRSKGDPMKAGAYLRAGQDTEVTFCFKPMASGTVGLLLSWPDGTPLAEWAIEVSDTIGSYDDYLVNQSTYELLPGQIAYHVSIADNPEAIVPQGVPANNIYLYVCIADDNWEFTQIARLRQEAADYLRALPEKAGSGNYKLTTDLTLDVPRSGYYNVMSYFVNELKENPSADDIIYSVAQEERFYFDLETGIVSVSREDDDNGPYVGLNGVVTNSRPQRKGIYIHKGRKVIR</sequence>
<evidence type="ECO:0000256" key="2">
    <source>
        <dbReference type="ARBA" id="ARBA00022670"/>
    </source>
</evidence>
<proteinExistence type="inferred from homology"/>
<keyword evidence="5" id="KW-0788">Thiol protease</keyword>
<dbReference type="Pfam" id="PF13734">
    <property type="entry name" value="Inhibitor_I69"/>
    <property type="match status" value="1"/>
</dbReference>
<evidence type="ECO:0000256" key="3">
    <source>
        <dbReference type="ARBA" id="ARBA00022729"/>
    </source>
</evidence>
<evidence type="ECO:0000256" key="6">
    <source>
        <dbReference type="PIRSR" id="PIRSR600200-1"/>
    </source>
</evidence>
<evidence type="ECO:0000256" key="7">
    <source>
        <dbReference type="SAM" id="SignalP"/>
    </source>
</evidence>
<keyword evidence="4" id="KW-0378">Hydrolase</keyword>
<dbReference type="GO" id="GO:0006508">
    <property type="term" value="P:proteolysis"/>
    <property type="evidence" value="ECO:0007669"/>
    <property type="project" value="UniProtKB-KW"/>
</dbReference>
<dbReference type="GO" id="GO:0008234">
    <property type="term" value="F:cysteine-type peptidase activity"/>
    <property type="evidence" value="ECO:0007669"/>
    <property type="project" value="UniProtKB-KW"/>
</dbReference>
<feature type="active site" description="Proton acceptor" evidence="6">
    <location>
        <position position="331"/>
    </location>
</feature>
<feature type="domain" description="Spi protease inhibitor" evidence="8">
    <location>
        <begin position="19"/>
        <end position="115"/>
    </location>
</feature>
<dbReference type="InterPro" id="IPR000200">
    <property type="entry name" value="Peptidase_C10"/>
</dbReference>
<dbReference type="AlphaFoldDB" id="A0A1M6YYQ1"/>
<accession>A0A1M6YYQ1</accession>
<dbReference type="Gene3D" id="3.90.70.50">
    <property type="entry name" value="Peptidase C10, streptopain"/>
    <property type="match status" value="1"/>
</dbReference>
<feature type="chain" id="PRO_5012680722" evidence="7">
    <location>
        <begin position="20"/>
        <end position="821"/>
    </location>
</feature>
<evidence type="ECO:0000259" key="8">
    <source>
        <dbReference type="Pfam" id="PF13734"/>
    </source>
</evidence>
<reference evidence="9 10" key="1">
    <citation type="submission" date="2016-11" db="EMBL/GenBank/DDBJ databases">
        <authorList>
            <person name="Jaros S."/>
            <person name="Januszkiewicz K."/>
            <person name="Wedrychowicz H."/>
        </authorList>
    </citation>
    <scope>NUCLEOTIDE SEQUENCE [LARGE SCALE GENOMIC DNA]</scope>
    <source>
        <strain evidence="9 10">KHT3</strain>
    </source>
</reference>
<dbReference type="InterPro" id="IPR038765">
    <property type="entry name" value="Papain-like_cys_pep_sf"/>
</dbReference>
<comment type="similarity">
    <text evidence="1">Belongs to the peptidase C10 family.</text>
</comment>
<dbReference type="RefSeq" id="WP_081373302.1">
    <property type="nucleotide sequence ID" value="NZ_FRBD01000035.1"/>
</dbReference>
<dbReference type="InterPro" id="IPR044934">
    <property type="entry name" value="Streptopain_sf"/>
</dbReference>